<dbReference type="InterPro" id="IPR011604">
    <property type="entry name" value="PDDEXK-like_dom_sf"/>
</dbReference>
<evidence type="ECO:0000313" key="2">
    <source>
        <dbReference type="Proteomes" id="UP000789390"/>
    </source>
</evidence>
<dbReference type="InterPro" id="IPR013083">
    <property type="entry name" value="Znf_RING/FYVE/PHD"/>
</dbReference>
<dbReference type="SUPFAM" id="SSF52980">
    <property type="entry name" value="Restriction endonuclease-like"/>
    <property type="match status" value="1"/>
</dbReference>
<dbReference type="Gene3D" id="3.90.320.10">
    <property type="match status" value="1"/>
</dbReference>
<accession>A0A8J2RJG0</accession>
<evidence type="ECO:0000313" key="1">
    <source>
        <dbReference type="EMBL" id="CAH0103367.1"/>
    </source>
</evidence>
<dbReference type="Proteomes" id="UP000789390">
    <property type="component" value="Unassembled WGS sequence"/>
</dbReference>
<comment type="caution">
    <text evidence="1">The sequence shown here is derived from an EMBL/GenBank/DDBJ whole genome shotgun (WGS) entry which is preliminary data.</text>
</comment>
<dbReference type="InterPro" id="IPR011011">
    <property type="entry name" value="Znf_FYVE_PHD"/>
</dbReference>
<dbReference type="Gene3D" id="3.30.40.10">
    <property type="entry name" value="Zinc/RING finger domain, C3HC4 (zinc finger)"/>
    <property type="match status" value="1"/>
</dbReference>
<sequence>MVFYFFSFSRYGQLNEPKAISLLESTITSRKAHDNFLCEPVVKAKSIREYAKNKKGFCLLSEESTNELRLDHNHEYYSQVQLQLLVSELPLALFVVLNGNKEIEYVTVQRNEDVIAMMVAKGKLYFVNFILPELVAKRYSSMKAIPQTSTSRQQSALSDQLNQFICYCQDPQKIEETIICASSFCVINEFHKSCTGSKRLSKSWMCTFCKKETASRKRKSGPINQQGCANAMELTDITLNQAPRMNITLSLLCENPRSAKTSSPGFNKFSFIHHAICHKLTAD</sequence>
<proteinExistence type="predicted"/>
<gene>
    <name evidence="1" type="ORF">DGAL_LOCUS5940</name>
</gene>
<evidence type="ECO:0008006" key="3">
    <source>
        <dbReference type="Google" id="ProtNLM"/>
    </source>
</evidence>
<dbReference type="OrthoDB" id="7787470at2759"/>
<name>A0A8J2RJG0_9CRUS</name>
<dbReference type="PANTHER" id="PTHR47526">
    <property type="entry name" value="ATP-DEPENDENT DNA HELICASE"/>
    <property type="match status" value="1"/>
</dbReference>
<organism evidence="1 2">
    <name type="scientific">Daphnia galeata</name>
    <dbReference type="NCBI Taxonomy" id="27404"/>
    <lineage>
        <taxon>Eukaryota</taxon>
        <taxon>Metazoa</taxon>
        <taxon>Ecdysozoa</taxon>
        <taxon>Arthropoda</taxon>
        <taxon>Crustacea</taxon>
        <taxon>Branchiopoda</taxon>
        <taxon>Diplostraca</taxon>
        <taxon>Cladocera</taxon>
        <taxon>Anomopoda</taxon>
        <taxon>Daphniidae</taxon>
        <taxon>Daphnia</taxon>
    </lineage>
</organism>
<protein>
    <recommendedName>
        <fullName evidence="3">Zinc finger PHD-type domain-containing protein</fullName>
    </recommendedName>
</protein>
<dbReference type="EMBL" id="CAKKLH010000111">
    <property type="protein sequence ID" value="CAH0103367.1"/>
    <property type="molecule type" value="Genomic_DNA"/>
</dbReference>
<reference evidence="1" key="1">
    <citation type="submission" date="2021-11" db="EMBL/GenBank/DDBJ databases">
        <authorList>
            <person name="Schell T."/>
        </authorList>
    </citation>
    <scope>NUCLEOTIDE SEQUENCE</scope>
    <source>
        <strain evidence="1">M5</strain>
    </source>
</reference>
<dbReference type="InterPro" id="IPR011335">
    <property type="entry name" value="Restrct_endonuc-II-like"/>
</dbReference>
<dbReference type="GO" id="GO:0006281">
    <property type="term" value="P:DNA repair"/>
    <property type="evidence" value="ECO:0007669"/>
    <property type="project" value="UniProtKB-ARBA"/>
</dbReference>
<keyword evidence="2" id="KW-1185">Reference proteome</keyword>
<dbReference type="SUPFAM" id="SSF57903">
    <property type="entry name" value="FYVE/PHD zinc finger"/>
    <property type="match status" value="1"/>
</dbReference>
<dbReference type="AlphaFoldDB" id="A0A8J2RJG0"/>